<protein>
    <submittedName>
        <fullName evidence="1">Uncharacterized protein</fullName>
    </submittedName>
</protein>
<keyword evidence="2" id="KW-1185">Reference proteome</keyword>
<dbReference type="AlphaFoldDB" id="A0A1I5C2S7"/>
<proteinExistence type="predicted"/>
<evidence type="ECO:0000313" key="2">
    <source>
        <dbReference type="Proteomes" id="UP000183107"/>
    </source>
</evidence>
<accession>A0A1I5C2S7</accession>
<dbReference type="EMBL" id="FOVJ01000003">
    <property type="protein sequence ID" value="SFN81278.1"/>
    <property type="molecule type" value="Genomic_DNA"/>
</dbReference>
<gene>
    <name evidence="1" type="ORF">SAMN05216386_1939</name>
</gene>
<sequence>MLELKGGCFRCVKNLAIAYAFLVPTAGLDVPRWEARDILIAIGLGKPKVGLLDFKGIGGGNIGAKAPFIVGAVGGYDYRLHSRRDVDLNDPAEAIEIILMAKHLFRIADARSREKS</sequence>
<name>A0A1I5C2S7_9PROT</name>
<dbReference type="Proteomes" id="UP000183107">
    <property type="component" value="Unassembled WGS sequence"/>
</dbReference>
<organism evidence="1 2">
    <name type="scientific">Nitrosospira briensis</name>
    <dbReference type="NCBI Taxonomy" id="35799"/>
    <lineage>
        <taxon>Bacteria</taxon>
        <taxon>Pseudomonadati</taxon>
        <taxon>Pseudomonadota</taxon>
        <taxon>Betaproteobacteria</taxon>
        <taxon>Nitrosomonadales</taxon>
        <taxon>Nitrosomonadaceae</taxon>
        <taxon>Nitrosospira</taxon>
    </lineage>
</organism>
<evidence type="ECO:0000313" key="1">
    <source>
        <dbReference type="EMBL" id="SFN81278.1"/>
    </source>
</evidence>
<reference evidence="2" key="1">
    <citation type="submission" date="2016-10" db="EMBL/GenBank/DDBJ databases">
        <authorList>
            <person name="Varghese N."/>
        </authorList>
    </citation>
    <scope>NUCLEOTIDE SEQUENCE [LARGE SCALE GENOMIC DNA]</scope>
    <source>
        <strain evidence="2">Nsp8</strain>
    </source>
</reference>
<dbReference type="RefSeq" id="WP_074796981.1">
    <property type="nucleotide sequence ID" value="NZ_FOVJ01000003.1"/>
</dbReference>